<dbReference type="PROSITE" id="PS00518">
    <property type="entry name" value="ZF_RING_1"/>
    <property type="match status" value="1"/>
</dbReference>
<dbReference type="SMART" id="SM00647">
    <property type="entry name" value="IBR"/>
    <property type="match status" value="2"/>
</dbReference>
<dbReference type="SUPFAM" id="SSF57850">
    <property type="entry name" value="RING/U-box"/>
    <property type="match status" value="1"/>
</dbReference>
<dbReference type="InterPro" id="IPR012334">
    <property type="entry name" value="Pectin_lyas_fold"/>
</dbReference>
<keyword evidence="9" id="KW-0677">Repeat</keyword>
<evidence type="ECO:0000256" key="9">
    <source>
        <dbReference type="ARBA" id="ARBA00022737"/>
    </source>
</evidence>
<evidence type="ECO:0000256" key="3">
    <source>
        <dbReference type="ARBA" id="ARBA00008891"/>
    </source>
</evidence>
<evidence type="ECO:0000256" key="16">
    <source>
        <dbReference type="PROSITE-ProRule" id="PRU10040"/>
    </source>
</evidence>
<evidence type="ECO:0000313" key="19">
    <source>
        <dbReference type="EMBL" id="TDZ27447.1"/>
    </source>
</evidence>
<keyword evidence="5" id="KW-0964">Secreted</keyword>
<feature type="chain" id="PRO_5020950151" description="pectinesterase" evidence="17">
    <location>
        <begin position="17"/>
        <end position="766"/>
    </location>
</feature>
<evidence type="ECO:0000259" key="18">
    <source>
        <dbReference type="PROSITE" id="PS51873"/>
    </source>
</evidence>
<evidence type="ECO:0000256" key="13">
    <source>
        <dbReference type="ARBA" id="ARBA00022833"/>
    </source>
</evidence>
<evidence type="ECO:0000256" key="11">
    <source>
        <dbReference type="ARBA" id="ARBA00022786"/>
    </source>
</evidence>
<dbReference type="Proteomes" id="UP000295083">
    <property type="component" value="Unassembled WGS sequence"/>
</dbReference>
<feature type="domain" description="RING-type" evidence="18">
    <location>
        <begin position="497"/>
        <end position="733"/>
    </location>
</feature>
<evidence type="ECO:0000256" key="4">
    <source>
        <dbReference type="ARBA" id="ARBA00013229"/>
    </source>
</evidence>
<evidence type="ECO:0000256" key="5">
    <source>
        <dbReference type="ARBA" id="ARBA00022525"/>
    </source>
</evidence>
<evidence type="ECO:0000256" key="12">
    <source>
        <dbReference type="ARBA" id="ARBA00022801"/>
    </source>
</evidence>
<evidence type="ECO:0000256" key="1">
    <source>
        <dbReference type="ARBA" id="ARBA00004613"/>
    </source>
</evidence>
<dbReference type="InterPro" id="IPR000070">
    <property type="entry name" value="Pectinesterase_cat"/>
</dbReference>
<evidence type="ECO:0000256" key="6">
    <source>
        <dbReference type="ARBA" id="ARBA00022679"/>
    </source>
</evidence>
<dbReference type="InterPro" id="IPR002867">
    <property type="entry name" value="IBR_dom"/>
</dbReference>
<dbReference type="CDD" id="cd20335">
    <property type="entry name" value="BRcat_RBR"/>
    <property type="match status" value="1"/>
</dbReference>
<sequence>MKSFFTALTFATAALAAGRTSAPEGCAVVKKSPASGQFGTIQKAVDAGKPCVFVDQGTYTEQVLVPASAEGLVIYGYTADTAGYAGNKVTITGKKSQADGLGNDQTATLRVKAKNFRLYNVNVANTYGKGSQAVALSAYADSGYYGCQFTGYQDTVLSEKGSQLYAGCMIQGATDFIFGQNAMSWFEKTDIRVVAASKGYVTANGRKTTSDKSYYVFNNCDIAAASGQTVAEGAYYLGRPWGVAAQVAFQKTTMSGVINSAGWVVWNKGDERTASVSFGEFQNTGKGSLGTRAKFSKKLDAALKPEAILGGGYTSAGYFDASYIVWEDVWHVDYRLTDELLVKCAFDGCNDRYTCRLFKLHESVALFEPDQLQQQLWIQRIDGAYAYAQFIKYLRPSGFAPAGFSPEQRRLAGMIHRQLASMGGMRHLDSGLDGDTGLMWVTVNAADRTAEVAVPLIESAIIRSKRRRTCDCCAGEFFPVDVEERTLDDAVFHNLLPWGDWITKLWPFPTPADLPRCAVFHDLNVCHECIKRYIASRIEDLGMACCDDILCPSPGCHHILTYNEVMSLADGKTADRYEQLFVQRCLSGNPDFRWCLNPGCGSGQIVDTTRCHSSNAHSAVFAFQSNLFRCYACGFEMCYRHQKAWRAGGSAFCDECTSAQQQDEATEAFLNDHTKQCPRCMVKIIKGRNGCFHMTCSQCRHEFCWLCLADWSKIETWRRDRGQYNVLAHNQGCYFRRTDAHPREVRGDSEADVRHQERRDPWWRRV</sequence>
<dbReference type="InterPro" id="IPR044066">
    <property type="entry name" value="TRIAD_supradom"/>
</dbReference>
<protein>
    <recommendedName>
        <fullName evidence="4">pectinesterase</fullName>
        <ecNumber evidence="4">3.1.1.11</ecNumber>
    </recommendedName>
</protein>
<feature type="signal peptide" evidence="17">
    <location>
        <begin position="1"/>
        <end position="16"/>
    </location>
</feature>
<dbReference type="PANTHER" id="PTHR31321">
    <property type="entry name" value="ACYL-COA THIOESTER HYDROLASE YBHC-RELATED"/>
    <property type="match status" value="1"/>
</dbReference>
<dbReference type="Pfam" id="PF22191">
    <property type="entry name" value="IBR_1"/>
    <property type="match status" value="1"/>
</dbReference>
<reference evidence="19 20" key="1">
    <citation type="submission" date="2018-11" db="EMBL/GenBank/DDBJ databases">
        <title>Genome sequence and assembly of Colletotrichum spinosum.</title>
        <authorList>
            <person name="Gan P."/>
            <person name="Shirasu K."/>
        </authorList>
    </citation>
    <scope>NUCLEOTIDE SEQUENCE [LARGE SCALE GENOMIC DNA]</scope>
    <source>
        <strain evidence="19 20">CBS 515.97</strain>
    </source>
</reference>
<dbReference type="GO" id="GO:0016740">
    <property type="term" value="F:transferase activity"/>
    <property type="evidence" value="ECO:0007669"/>
    <property type="project" value="UniProtKB-KW"/>
</dbReference>
<dbReference type="EC" id="3.1.1.11" evidence="4"/>
<keyword evidence="6" id="KW-0808">Transferase</keyword>
<dbReference type="PROSITE" id="PS51873">
    <property type="entry name" value="TRIAD"/>
    <property type="match status" value="1"/>
</dbReference>
<keyword evidence="12" id="KW-0378">Hydrolase</keyword>
<keyword evidence="11" id="KW-0833">Ubl conjugation pathway</keyword>
<keyword evidence="13" id="KW-0862">Zinc</keyword>
<proteinExistence type="inferred from homology"/>
<dbReference type="PANTHER" id="PTHR31321:SF127">
    <property type="entry name" value="PECTINESTERASE"/>
    <property type="match status" value="1"/>
</dbReference>
<dbReference type="FunFam" id="2.160.20.10:FF:000014">
    <property type="entry name" value="Pectinesterase"/>
    <property type="match status" value="1"/>
</dbReference>
<evidence type="ECO:0000256" key="7">
    <source>
        <dbReference type="ARBA" id="ARBA00022723"/>
    </source>
</evidence>
<accession>A0A4R8PPG2</accession>
<feature type="active site" evidence="16">
    <location>
        <position position="175"/>
    </location>
</feature>
<dbReference type="Gene3D" id="1.20.120.1750">
    <property type="match status" value="1"/>
</dbReference>
<dbReference type="EMBL" id="QAPG01003791">
    <property type="protein sequence ID" value="TDZ27447.1"/>
    <property type="molecule type" value="Genomic_DNA"/>
</dbReference>
<dbReference type="InterPro" id="IPR033131">
    <property type="entry name" value="Pectinesterase_Asp_AS"/>
</dbReference>
<dbReference type="InterPro" id="IPR017907">
    <property type="entry name" value="Znf_RING_CS"/>
</dbReference>
<dbReference type="AlphaFoldDB" id="A0A4R8PPG2"/>
<keyword evidence="8 17" id="KW-0732">Signal</keyword>
<dbReference type="GO" id="GO:0008270">
    <property type="term" value="F:zinc ion binding"/>
    <property type="evidence" value="ECO:0007669"/>
    <property type="project" value="UniProtKB-KW"/>
</dbReference>
<gene>
    <name evidence="19" type="primary">pme1-0</name>
    <name evidence="19" type="ORF">C8035_v010382</name>
</gene>
<comment type="similarity">
    <text evidence="3">Belongs to the pectinesterase family.</text>
</comment>
<evidence type="ECO:0000256" key="17">
    <source>
        <dbReference type="SAM" id="SignalP"/>
    </source>
</evidence>
<dbReference type="PROSITE" id="PS00503">
    <property type="entry name" value="PECTINESTERASE_2"/>
    <property type="match status" value="1"/>
</dbReference>
<dbReference type="Gene3D" id="2.160.20.10">
    <property type="entry name" value="Single-stranded right-handed beta-helix, Pectin lyase-like"/>
    <property type="match status" value="1"/>
</dbReference>
<evidence type="ECO:0000313" key="20">
    <source>
        <dbReference type="Proteomes" id="UP000295083"/>
    </source>
</evidence>
<dbReference type="GO" id="GO:0042545">
    <property type="term" value="P:cell wall modification"/>
    <property type="evidence" value="ECO:0007669"/>
    <property type="project" value="InterPro"/>
</dbReference>
<evidence type="ECO:0000256" key="10">
    <source>
        <dbReference type="ARBA" id="ARBA00022771"/>
    </source>
</evidence>
<dbReference type="GO" id="GO:0005576">
    <property type="term" value="C:extracellular region"/>
    <property type="evidence" value="ECO:0007669"/>
    <property type="project" value="UniProtKB-SubCell"/>
</dbReference>
<dbReference type="Gene3D" id="3.30.40.10">
    <property type="entry name" value="Zinc/RING finger domain, C3HC4 (zinc finger)"/>
    <property type="match status" value="1"/>
</dbReference>
<comment type="catalytic activity">
    <reaction evidence="15">
        <text>[(1-&gt;4)-alpha-D-galacturonosyl methyl ester](n) + n H2O = [(1-&gt;4)-alpha-D-galacturonosyl](n) + n methanol + n H(+)</text>
        <dbReference type="Rhea" id="RHEA:22380"/>
        <dbReference type="Rhea" id="RHEA-COMP:14570"/>
        <dbReference type="Rhea" id="RHEA-COMP:14573"/>
        <dbReference type="ChEBI" id="CHEBI:15377"/>
        <dbReference type="ChEBI" id="CHEBI:15378"/>
        <dbReference type="ChEBI" id="CHEBI:17790"/>
        <dbReference type="ChEBI" id="CHEBI:140522"/>
        <dbReference type="ChEBI" id="CHEBI:140523"/>
        <dbReference type="EC" id="3.1.1.11"/>
    </reaction>
</comment>
<dbReference type="SUPFAM" id="SSF51126">
    <property type="entry name" value="Pectin lyase-like"/>
    <property type="match status" value="1"/>
</dbReference>
<evidence type="ECO:0000256" key="15">
    <source>
        <dbReference type="ARBA" id="ARBA00047928"/>
    </source>
</evidence>
<keyword evidence="7" id="KW-0479">Metal-binding</keyword>
<evidence type="ECO:0000256" key="2">
    <source>
        <dbReference type="ARBA" id="ARBA00005184"/>
    </source>
</evidence>
<evidence type="ECO:0000256" key="8">
    <source>
        <dbReference type="ARBA" id="ARBA00022729"/>
    </source>
</evidence>
<comment type="caution">
    <text evidence="19">The sequence shown here is derived from an EMBL/GenBank/DDBJ whole genome shotgun (WGS) entry which is preliminary data.</text>
</comment>
<keyword evidence="10" id="KW-0863">Zinc-finger</keyword>
<dbReference type="UniPathway" id="UPA00545">
    <property type="reaction ID" value="UER00823"/>
</dbReference>
<dbReference type="InterPro" id="IPR013083">
    <property type="entry name" value="Znf_RING/FYVE/PHD"/>
</dbReference>
<keyword evidence="14" id="KW-0063">Aspartyl esterase</keyword>
<name>A0A4R8PPG2_9PEZI</name>
<dbReference type="GO" id="GO:0030599">
    <property type="term" value="F:pectinesterase activity"/>
    <property type="evidence" value="ECO:0007669"/>
    <property type="project" value="UniProtKB-EC"/>
</dbReference>
<dbReference type="GO" id="GO:0045490">
    <property type="term" value="P:pectin catabolic process"/>
    <property type="evidence" value="ECO:0007669"/>
    <property type="project" value="UniProtKB-UniPathway"/>
</dbReference>
<organism evidence="19 20">
    <name type="scientific">Colletotrichum spinosum</name>
    <dbReference type="NCBI Taxonomy" id="1347390"/>
    <lineage>
        <taxon>Eukaryota</taxon>
        <taxon>Fungi</taxon>
        <taxon>Dikarya</taxon>
        <taxon>Ascomycota</taxon>
        <taxon>Pezizomycotina</taxon>
        <taxon>Sordariomycetes</taxon>
        <taxon>Hypocreomycetidae</taxon>
        <taxon>Glomerellales</taxon>
        <taxon>Glomerellaceae</taxon>
        <taxon>Colletotrichum</taxon>
        <taxon>Colletotrichum orbiculare species complex</taxon>
    </lineage>
</organism>
<dbReference type="Pfam" id="PF01485">
    <property type="entry name" value="IBR"/>
    <property type="match status" value="1"/>
</dbReference>
<dbReference type="InterPro" id="IPR011050">
    <property type="entry name" value="Pectin_lyase_fold/virulence"/>
</dbReference>
<evidence type="ECO:0000256" key="14">
    <source>
        <dbReference type="ARBA" id="ARBA00023085"/>
    </source>
</evidence>
<comment type="subcellular location">
    <subcellularLocation>
        <location evidence="1">Secreted</location>
    </subcellularLocation>
</comment>
<dbReference type="Pfam" id="PF01095">
    <property type="entry name" value="Pectinesterase"/>
    <property type="match status" value="1"/>
</dbReference>
<keyword evidence="20" id="KW-1185">Reference proteome</keyword>
<comment type="pathway">
    <text evidence="2">Glycan metabolism; pectin degradation; 2-dehydro-3-deoxy-D-gluconate from pectin: step 1/5.</text>
</comment>